<feature type="region of interest" description="Disordered" evidence="1">
    <location>
        <begin position="101"/>
        <end position="268"/>
    </location>
</feature>
<gene>
    <name evidence="3" type="ORF">SLS56_000188</name>
</gene>
<sequence length="740" mass="83919">MNPDYYDFPDGLAQTQRAHAKSAALAQPLDETLACPYCDCELFDRDDGLWHHVRTRHDAQIQGSGVKEGTSLFRKLLRDEALHKAKQIAATQRQLRIDEQRRAKHARLHDAPQRAQTPDLNRLSLQSKLPAGRGDLLSAQRPSRKRAGSDFAASESPNRSPVHQDAKSRKARGMAEIEPRIVSDVDMSEDYSSYHFSENPPMGARRHVTGQEPRAQSQTSLPYHVAPDHGRKTHREPSSMSSSPAPPPASSQSGVLPMPTNEQWPDLVLQPDSRPISQEQLAAEVKSIYAGLTMVESKCIHVDKAQAAAERDPVSAKYSMPARMWKHGIHSFLELLRHRLPESLEYMLTFIYLAYQMMALLYETVPAFEDTWIECLGDLGRYRMAIEDEDLRDRETWAGVARFWYSKAADKSPAVGRLYHHLAILARPNALQQLYFYCRSLTCVQPFMSARESILTLFDPILGRSNTSYSHSLPVETSFIRAHGSLFEQNQASQQHTFDRSLSEFIGQLDNSIGRVTSKWKEQGAYMAIANLASLFDYGCEDNFLRLAFATQLQKIIREQLEKNDGTDGLYSHSVLPPTQPAPDGLKLDLETATTFPSACRLTFDTLHVVLRRFGDKNVLTHFHILLAFLSQLATLPYDTSYIFSFVQWEEVAFFLNTLAKSETITPAIESPSFLHEGEEDFRPLPEDYLIRGQLWAHSYYPATWFGGVVDEEERMLELASTIRSRTERILWLGIRLSSF</sequence>
<evidence type="ECO:0000313" key="4">
    <source>
        <dbReference type="Proteomes" id="UP001521116"/>
    </source>
</evidence>
<dbReference type="InterPro" id="IPR018834">
    <property type="entry name" value="DNA/RNA-bd_Est1-type"/>
</dbReference>
<dbReference type="Pfam" id="PF10373">
    <property type="entry name" value="EST1_DNA_bind"/>
    <property type="match status" value="1"/>
</dbReference>
<comment type="caution">
    <text evidence="3">The sequence shown here is derived from an EMBL/GenBank/DDBJ whole genome shotgun (WGS) entry which is preliminary data.</text>
</comment>
<evidence type="ECO:0000313" key="3">
    <source>
        <dbReference type="EMBL" id="KAL1638379.1"/>
    </source>
</evidence>
<dbReference type="Gene3D" id="1.25.40.10">
    <property type="entry name" value="Tetratricopeptide repeat domain"/>
    <property type="match status" value="1"/>
</dbReference>
<proteinExistence type="predicted"/>
<accession>A0ABR3TG64</accession>
<keyword evidence="4" id="KW-1185">Reference proteome</keyword>
<dbReference type="PANTHER" id="PTHR15696">
    <property type="entry name" value="SMG-7 SUPPRESSOR WITH MORPHOLOGICAL EFFECT ON GENITALIA PROTEIN 7"/>
    <property type="match status" value="1"/>
</dbReference>
<dbReference type="SUPFAM" id="SSF48452">
    <property type="entry name" value="TPR-like"/>
    <property type="match status" value="1"/>
</dbReference>
<protein>
    <recommendedName>
        <fullName evidence="2">DNA/RNA-binding domain-containing protein</fullName>
    </recommendedName>
</protein>
<organism evidence="3 4">
    <name type="scientific">Neofusicoccum ribis</name>
    <dbReference type="NCBI Taxonomy" id="45134"/>
    <lineage>
        <taxon>Eukaryota</taxon>
        <taxon>Fungi</taxon>
        <taxon>Dikarya</taxon>
        <taxon>Ascomycota</taxon>
        <taxon>Pezizomycotina</taxon>
        <taxon>Dothideomycetes</taxon>
        <taxon>Dothideomycetes incertae sedis</taxon>
        <taxon>Botryosphaeriales</taxon>
        <taxon>Botryosphaeriaceae</taxon>
        <taxon>Neofusicoccum</taxon>
    </lineage>
</organism>
<dbReference type="InterPro" id="IPR045153">
    <property type="entry name" value="Est1/Ebs1-like"/>
</dbReference>
<dbReference type="InterPro" id="IPR011990">
    <property type="entry name" value="TPR-like_helical_dom_sf"/>
</dbReference>
<feature type="domain" description="DNA/RNA-binding" evidence="2">
    <location>
        <begin position="403"/>
        <end position="517"/>
    </location>
</feature>
<evidence type="ECO:0000259" key="2">
    <source>
        <dbReference type="Pfam" id="PF10373"/>
    </source>
</evidence>
<dbReference type="Proteomes" id="UP001521116">
    <property type="component" value="Unassembled WGS sequence"/>
</dbReference>
<dbReference type="PANTHER" id="PTHR15696:SF0">
    <property type="entry name" value="TELOMERASE-BINDING PROTEIN EST1A"/>
    <property type="match status" value="1"/>
</dbReference>
<reference evidence="3 4" key="1">
    <citation type="submission" date="2024-02" db="EMBL/GenBank/DDBJ databases">
        <title>De novo assembly and annotation of 12 fungi associated with fruit tree decline syndrome in Ontario, Canada.</title>
        <authorList>
            <person name="Sulman M."/>
            <person name="Ellouze W."/>
            <person name="Ilyukhin E."/>
        </authorList>
    </citation>
    <scope>NUCLEOTIDE SEQUENCE [LARGE SCALE GENOMIC DNA]</scope>
    <source>
        <strain evidence="3 4">M1-105</strain>
    </source>
</reference>
<feature type="compositionally biased region" description="Basic and acidic residues" evidence="1">
    <location>
        <begin position="162"/>
        <end position="183"/>
    </location>
</feature>
<evidence type="ECO:0000256" key="1">
    <source>
        <dbReference type="SAM" id="MobiDB-lite"/>
    </source>
</evidence>
<dbReference type="EMBL" id="JAJVDC020000001">
    <property type="protein sequence ID" value="KAL1638379.1"/>
    <property type="molecule type" value="Genomic_DNA"/>
</dbReference>
<feature type="compositionally biased region" description="Polar residues" evidence="1">
    <location>
        <begin position="114"/>
        <end position="127"/>
    </location>
</feature>
<name>A0ABR3TG64_9PEZI</name>